<evidence type="ECO:0000313" key="2">
    <source>
        <dbReference type="EMBL" id="PQM38141.1"/>
    </source>
</evidence>
<organism evidence="2 3">
    <name type="scientific">Prunus yedoensis var. nudiflora</name>
    <dbReference type="NCBI Taxonomy" id="2094558"/>
    <lineage>
        <taxon>Eukaryota</taxon>
        <taxon>Viridiplantae</taxon>
        <taxon>Streptophyta</taxon>
        <taxon>Embryophyta</taxon>
        <taxon>Tracheophyta</taxon>
        <taxon>Spermatophyta</taxon>
        <taxon>Magnoliopsida</taxon>
        <taxon>eudicotyledons</taxon>
        <taxon>Gunneridae</taxon>
        <taxon>Pentapetalae</taxon>
        <taxon>rosids</taxon>
        <taxon>fabids</taxon>
        <taxon>Rosales</taxon>
        <taxon>Rosaceae</taxon>
        <taxon>Amygdaloideae</taxon>
        <taxon>Amygdaleae</taxon>
        <taxon>Prunus</taxon>
    </lineage>
</organism>
<dbReference type="AlphaFoldDB" id="A0A314ULC7"/>
<feature type="compositionally biased region" description="Acidic residues" evidence="1">
    <location>
        <begin position="49"/>
        <end position="58"/>
    </location>
</feature>
<evidence type="ECO:0000256" key="1">
    <source>
        <dbReference type="SAM" id="MobiDB-lite"/>
    </source>
</evidence>
<accession>A0A314ULC7</accession>
<dbReference type="Proteomes" id="UP000250321">
    <property type="component" value="Unassembled WGS sequence"/>
</dbReference>
<protein>
    <submittedName>
        <fullName evidence="2">Uncharacterized protein</fullName>
    </submittedName>
</protein>
<dbReference type="EMBL" id="PJQY01003351">
    <property type="protein sequence ID" value="PQM38141.1"/>
    <property type="molecule type" value="Genomic_DNA"/>
</dbReference>
<name>A0A314ULC7_PRUYE</name>
<sequence>MERLDVGVEESREGLDDGGVESTRHAVAERKVHAPLEAGLGALSGVDGQEAEDEEDDDQDHHHHGHLDVELRPA</sequence>
<comment type="caution">
    <text evidence="2">The sequence shown here is derived from an EMBL/GenBank/DDBJ whole genome shotgun (WGS) entry which is preliminary data.</text>
</comment>
<keyword evidence="3" id="KW-1185">Reference proteome</keyword>
<reference evidence="2 3" key="1">
    <citation type="submission" date="2018-02" db="EMBL/GenBank/DDBJ databases">
        <title>Draft genome of wild Prunus yedoensis var. nudiflora.</title>
        <authorList>
            <person name="Baek S."/>
            <person name="Kim J.-H."/>
            <person name="Choi K."/>
            <person name="Kim G.-B."/>
            <person name="Cho A."/>
            <person name="Jang H."/>
            <person name="Shin C.-H."/>
            <person name="Yu H.-J."/>
            <person name="Mun J.-H."/>
        </authorList>
    </citation>
    <scope>NUCLEOTIDE SEQUENCE [LARGE SCALE GENOMIC DNA]</scope>
    <source>
        <strain evidence="3">cv. Jeju island</strain>
        <tissue evidence="2">Leaf</tissue>
    </source>
</reference>
<feature type="compositionally biased region" description="Basic and acidic residues" evidence="1">
    <location>
        <begin position="22"/>
        <end position="34"/>
    </location>
</feature>
<feature type="region of interest" description="Disordered" evidence="1">
    <location>
        <begin position="1"/>
        <end position="74"/>
    </location>
</feature>
<feature type="compositionally biased region" description="Basic and acidic residues" evidence="1">
    <location>
        <begin position="1"/>
        <end position="15"/>
    </location>
</feature>
<evidence type="ECO:0000313" key="3">
    <source>
        <dbReference type="Proteomes" id="UP000250321"/>
    </source>
</evidence>
<proteinExistence type="predicted"/>
<gene>
    <name evidence="2" type="ORF">Pyn_14193</name>
</gene>